<dbReference type="AlphaFoldDB" id="A0A6J4G7D9"/>
<dbReference type="PANTHER" id="PTHR22642">
    <property type="entry name" value="IMIDAZOLONEPROPIONASE"/>
    <property type="match status" value="1"/>
</dbReference>
<dbReference type="InterPro" id="IPR011059">
    <property type="entry name" value="Metal-dep_hydrolase_composite"/>
</dbReference>
<dbReference type="PANTHER" id="PTHR22642:SF2">
    <property type="entry name" value="PROTEIN LONG AFTER FAR-RED 3"/>
    <property type="match status" value="1"/>
</dbReference>
<dbReference type="Pfam" id="PF07969">
    <property type="entry name" value="Amidohydro_3"/>
    <property type="match status" value="1"/>
</dbReference>
<dbReference type="Gene3D" id="3.10.310.70">
    <property type="match status" value="1"/>
</dbReference>
<proteinExistence type="predicted"/>
<dbReference type="Proteomes" id="UP000479938">
    <property type="component" value="Unassembled WGS sequence"/>
</dbReference>
<dbReference type="InterPro" id="IPR032466">
    <property type="entry name" value="Metal_Hydrolase"/>
</dbReference>
<dbReference type="Gene3D" id="3.20.20.140">
    <property type="entry name" value="Metal-dependent hydrolases"/>
    <property type="match status" value="1"/>
</dbReference>
<sequence>MRTNLKCLAIIFATTVINAQQKNTVEKIFINGNIITVDAKNSTAQAVAVSNGKILAVGTNSKIEKLKDKNTIVVDLKGKTVVPGFIDGHSHFMGLSRSTTVNVGSPPMGDVKNIADLVARIQFFQKQKNIAPGEWIDAYGYDQDQLEEKRHPNKEDLDAAFPNNPVTITNINGHMSVSNSYALKLSGIDANTTNPPGGAIERKKGTNEPTGLLQENASRLLKRPAKPAPTLDEQLKGLKEQQLFYASNGITTAQDGYSSFESVELLHKAAERNELFIDIEALPGYPTLDKVLENPAYKFGVLKNHLKLAGTKMIADGSPQGKTAFFSKSYLVEVPGCNHDECTGFPNITQEQFNDLVIKAFKNNVRPFVHCNGDATIDMYLKAIENANKTLNTNSNDRRPVTIHSQFVRPDQLDDYKKLGIIAAFFSNHAFFWGDVHVRNLGADRANFLSPLKTAIKKGVVATNHTDYPVTPLNQLFLLWTSVERKSRSGQVIGPDERLTPIEGLRAITINGAYEYFEENSKGSIETGKLADLVVLSDDLTKIDPSKIKDITVLETIKEGKTVFKKE</sequence>
<dbReference type="InterPro" id="IPR013108">
    <property type="entry name" value="Amidohydro_3"/>
</dbReference>
<evidence type="ECO:0000313" key="3">
    <source>
        <dbReference type="Proteomes" id="UP000479938"/>
    </source>
</evidence>
<keyword evidence="3" id="KW-1185">Reference proteome</keyword>
<gene>
    <name evidence="2" type="primary">nfdA</name>
    <name evidence="2" type="ORF">FLA105534_00076</name>
</gene>
<dbReference type="SUPFAM" id="SSF51556">
    <property type="entry name" value="Metallo-dependent hydrolases"/>
    <property type="match status" value="1"/>
</dbReference>
<dbReference type="SUPFAM" id="SSF51338">
    <property type="entry name" value="Composite domain of metallo-dependent hydrolases"/>
    <property type="match status" value="1"/>
</dbReference>
<dbReference type="RefSeq" id="WP_173968691.1">
    <property type="nucleotide sequence ID" value="NZ_CADCSU010000019.1"/>
</dbReference>
<dbReference type="EC" id="3.5.1.91" evidence="2"/>
<accession>A0A6J4G7D9</accession>
<evidence type="ECO:0000313" key="2">
    <source>
        <dbReference type="EMBL" id="CAA9194288.1"/>
    </source>
</evidence>
<dbReference type="InterPro" id="IPR033932">
    <property type="entry name" value="YtcJ-like"/>
</dbReference>
<protein>
    <submittedName>
        <fullName evidence="2">N-substituted formamide deformylase</fullName>
        <ecNumber evidence="2">3.5.1.91</ecNumber>
    </submittedName>
</protein>
<evidence type="ECO:0000259" key="1">
    <source>
        <dbReference type="Pfam" id="PF07969"/>
    </source>
</evidence>
<organism evidence="2 3">
    <name type="scientific">Flavobacterium bizetiae</name>
    <dbReference type="NCBI Taxonomy" id="2704140"/>
    <lineage>
        <taxon>Bacteria</taxon>
        <taxon>Pseudomonadati</taxon>
        <taxon>Bacteroidota</taxon>
        <taxon>Flavobacteriia</taxon>
        <taxon>Flavobacteriales</taxon>
        <taxon>Flavobacteriaceae</taxon>
        <taxon>Flavobacterium</taxon>
    </lineage>
</organism>
<keyword evidence="2" id="KW-0378">Hydrolase</keyword>
<dbReference type="EMBL" id="CADCSU010000019">
    <property type="protein sequence ID" value="CAA9194288.1"/>
    <property type="molecule type" value="Genomic_DNA"/>
</dbReference>
<name>A0A6J4G7D9_9FLAO</name>
<dbReference type="GO" id="GO:0016810">
    <property type="term" value="F:hydrolase activity, acting on carbon-nitrogen (but not peptide) bonds"/>
    <property type="evidence" value="ECO:0007669"/>
    <property type="project" value="InterPro"/>
</dbReference>
<reference evidence="2 3" key="1">
    <citation type="submission" date="2020-02" db="EMBL/GenBank/DDBJ databases">
        <authorList>
            <person name="Criscuolo A."/>
        </authorList>
    </citation>
    <scope>NUCLEOTIDE SEQUENCE [LARGE SCALE GENOMIC DNA]</scope>
    <source>
        <strain evidence="2">CIP105534</strain>
    </source>
</reference>
<feature type="domain" description="Amidohydrolase 3" evidence="1">
    <location>
        <begin position="73"/>
        <end position="564"/>
    </location>
</feature>
<dbReference type="Gene3D" id="2.30.40.10">
    <property type="entry name" value="Urease, subunit C, domain 1"/>
    <property type="match status" value="1"/>
</dbReference>
<dbReference type="CDD" id="cd01300">
    <property type="entry name" value="YtcJ_like"/>
    <property type="match status" value="1"/>
</dbReference>